<dbReference type="GO" id="GO:0051537">
    <property type="term" value="F:2 iron, 2 sulfur cluster binding"/>
    <property type="evidence" value="ECO:0007669"/>
    <property type="project" value="UniProtKB-KW"/>
</dbReference>
<dbReference type="PROSITE" id="PS51085">
    <property type="entry name" value="2FE2S_FER_2"/>
    <property type="match status" value="1"/>
</dbReference>
<dbReference type="GO" id="GO:0140647">
    <property type="term" value="P:P450-containing electron transport chain"/>
    <property type="evidence" value="ECO:0007669"/>
    <property type="project" value="InterPro"/>
</dbReference>
<organism evidence="8 9">
    <name type="scientific">Bradyrhizobium macuxiense</name>
    <dbReference type="NCBI Taxonomy" id="1755647"/>
    <lineage>
        <taxon>Bacteria</taxon>
        <taxon>Pseudomonadati</taxon>
        <taxon>Pseudomonadota</taxon>
        <taxon>Alphaproteobacteria</taxon>
        <taxon>Hyphomicrobiales</taxon>
        <taxon>Nitrobacteraceae</taxon>
        <taxon>Bradyrhizobium</taxon>
    </lineage>
</organism>
<evidence type="ECO:0000256" key="1">
    <source>
        <dbReference type="ARBA" id="ARBA00010914"/>
    </source>
</evidence>
<dbReference type="InterPro" id="IPR001055">
    <property type="entry name" value="Adrenodoxin-like"/>
</dbReference>
<dbReference type="InterPro" id="IPR036010">
    <property type="entry name" value="2Fe-2S_ferredoxin-like_sf"/>
</dbReference>
<reference evidence="8 9" key="1">
    <citation type="submission" date="2019-06" db="EMBL/GenBank/DDBJ databases">
        <title>Genomic Encyclopedia of Type Strains, Phase IV (KMG-V): Genome sequencing to study the core and pangenomes of soil and plant-associated prokaryotes.</title>
        <authorList>
            <person name="Whitman W."/>
        </authorList>
    </citation>
    <scope>NUCLEOTIDE SEQUENCE [LARGE SCALE GENOMIC DNA]</scope>
    <source>
        <strain evidence="8 9">BR 10355</strain>
    </source>
</reference>
<dbReference type="RefSeq" id="WP_146990339.1">
    <property type="nucleotide sequence ID" value="NZ_VITY01000011.1"/>
</dbReference>
<evidence type="ECO:0000256" key="2">
    <source>
        <dbReference type="ARBA" id="ARBA00022714"/>
    </source>
</evidence>
<dbReference type="GO" id="GO:0009055">
    <property type="term" value="F:electron transfer activity"/>
    <property type="evidence" value="ECO:0007669"/>
    <property type="project" value="TreeGrafter"/>
</dbReference>
<dbReference type="GO" id="GO:0005829">
    <property type="term" value="C:cytosol"/>
    <property type="evidence" value="ECO:0007669"/>
    <property type="project" value="TreeGrafter"/>
</dbReference>
<dbReference type="Gene3D" id="3.10.20.30">
    <property type="match status" value="1"/>
</dbReference>
<dbReference type="PANTHER" id="PTHR23426">
    <property type="entry name" value="FERREDOXIN/ADRENODOXIN"/>
    <property type="match status" value="1"/>
</dbReference>
<comment type="cofactor">
    <cofactor evidence="6">
        <name>[2Fe-2S] cluster</name>
        <dbReference type="ChEBI" id="CHEBI:190135"/>
    </cofactor>
</comment>
<evidence type="ECO:0000313" key="9">
    <source>
        <dbReference type="Proteomes" id="UP000321304"/>
    </source>
</evidence>
<dbReference type="Proteomes" id="UP000321304">
    <property type="component" value="Unassembled WGS sequence"/>
</dbReference>
<keyword evidence="4" id="KW-0408">Iron</keyword>
<dbReference type="PANTHER" id="PTHR23426:SF65">
    <property type="entry name" value="FERREDOXIN-2, MITOCHONDRIAL"/>
    <property type="match status" value="1"/>
</dbReference>
<proteinExistence type="inferred from homology"/>
<dbReference type="PRINTS" id="PR00355">
    <property type="entry name" value="ADRENODOXIN"/>
</dbReference>
<evidence type="ECO:0000256" key="5">
    <source>
        <dbReference type="ARBA" id="ARBA00023014"/>
    </source>
</evidence>
<keyword evidence="5" id="KW-0411">Iron-sulfur</keyword>
<comment type="similarity">
    <text evidence="1">Belongs to the adrenodoxin/putidaredoxin family.</text>
</comment>
<evidence type="ECO:0000256" key="6">
    <source>
        <dbReference type="ARBA" id="ARBA00034078"/>
    </source>
</evidence>
<dbReference type="PROSITE" id="PS00814">
    <property type="entry name" value="ADX"/>
    <property type="match status" value="1"/>
</dbReference>
<evidence type="ECO:0000256" key="4">
    <source>
        <dbReference type="ARBA" id="ARBA00023004"/>
    </source>
</evidence>
<name>A0A560LFN6_9BRAD</name>
<dbReference type="OrthoDB" id="9799640at2"/>
<keyword evidence="2" id="KW-0001">2Fe-2S</keyword>
<dbReference type="EMBL" id="VITY01000011">
    <property type="protein sequence ID" value="TWB93194.1"/>
    <property type="molecule type" value="Genomic_DNA"/>
</dbReference>
<dbReference type="InterPro" id="IPR001041">
    <property type="entry name" value="2Fe-2S_ferredoxin-type"/>
</dbReference>
<sequence length="108" mass="11344">MPNVTYIQPDGSRATLEVRSGQSVMDAALQAGVPGIVAECGGSCSCATCHVHVDEEWFVRLEPPTAIEVELLEFAADARPTSRLGCQIILAPELDGLTVHTPAAGNGR</sequence>
<feature type="domain" description="2Fe-2S ferredoxin-type" evidence="7">
    <location>
        <begin position="2"/>
        <end position="105"/>
    </location>
</feature>
<dbReference type="InterPro" id="IPR012675">
    <property type="entry name" value="Beta-grasp_dom_sf"/>
</dbReference>
<dbReference type="SUPFAM" id="SSF54292">
    <property type="entry name" value="2Fe-2S ferredoxin-like"/>
    <property type="match status" value="1"/>
</dbReference>
<gene>
    <name evidence="8" type="ORF">FBZ93_111233</name>
</gene>
<dbReference type="CDD" id="cd00207">
    <property type="entry name" value="fer2"/>
    <property type="match status" value="1"/>
</dbReference>
<keyword evidence="3" id="KW-0479">Metal-binding</keyword>
<dbReference type="Pfam" id="PF00111">
    <property type="entry name" value="Fer2"/>
    <property type="match status" value="1"/>
</dbReference>
<evidence type="ECO:0000256" key="3">
    <source>
        <dbReference type="ARBA" id="ARBA00022723"/>
    </source>
</evidence>
<accession>A0A560LFN6</accession>
<dbReference type="InterPro" id="IPR018298">
    <property type="entry name" value="Adrenodoxin_Fe-S_BS"/>
</dbReference>
<evidence type="ECO:0000313" key="8">
    <source>
        <dbReference type="EMBL" id="TWB93194.1"/>
    </source>
</evidence>
<evidence type="ECO:0000259" key="7">
    <source>
        <dbReference type="PROSITE" id="PS51085"/>
    </source>
</evidence>
<protein>
    <submittedName>
        <fullName evidence="8">2Fe-2S ferredoxin</fullName>
    </submittedName>
</protein>
<dbReference type="GO" id="GO:0046872">
    <property type="term" value="F:metal ion binding"/>
    <property type="evidence" value="ECO:0007669"/>
    <property type="project" value="UniProtKB-KW"/>
</dbReference>
<keyword evidence="9" id="KW-1185">Reference proteome</keyword>
<comment type="caution">
    <text evidence="8">The sequence shown here is derived from an EMBL/GenBank/DDBJ whole genome shotgun (WGS) entry which is preliminary data.</text>
</comment>
<dbReference type="AlphaFoldDB" id="A0A560LFN6"/>